<dbReference type="Proteomes" id="UP000294902">
    <property type="component" value="Unassembled WGS sequence"/>
</dbReference>
<name>A0A4R3MPD9_9FIRM</name>
<protein>
    <submittedName>
        <fullName evidence="1">C_GCAxxG_C_C family probable redox protein</fullName>
    </submittedName>
</protein>
<proteinExistence type="predicted"/>
<dbReference type="RefSeq" id="WP_132249833.1">
    <property type="nucleotide sequence ID" value="NZ_SMAL01000001.1"/>
</dbReference>
<organism evidence="1 2">
    <name type="scientific">Natranaerovirga pectinivora</name>
    <dbReference type="NCBI Taxonomy" id="682400"/>
    <lineage>
        <taxon>Bacteria</taxon>
        <taxon>Bacillati</taxon>
        <taxon>Bacillota</taxon>
        <taxon>Clostridia</taxon>
        <taxon>Lachnospirales</taxon>
        <taxon>Natranaerovirgaceae</taxon>
        <taxon>Natranaerovirga</taxon>
    </lineage>
</organism>
<dbReference type="OrthoDB" id="9791535at2"/>
<comment type="caution">
    <text evidence="1">The sequence shown here is derived from an EMBL/GenBank/DDBJ whole genome shotgun (WGS) entry which is preliminary data.</text>
</comment>
<sequence length="141" mass="15403">MGDRVKEAIELFEKGFSCSQSVFTAYSDLFGLDKDIALKLSNGFGGGIARRQEICGAVTGAVMLIGLKEGKIIPSDTVAHEKTYEMINCFCQKFIEKNNSLNCSELLGCDLALASEKRLFATMCKGYVQDAAEIINNLLDE</sequence>
<dbReference type="Pfam" id="PF09719">
    <property type="entry name" value="C_GCAxxG_C_C"/>
    <property type="match status" value="1"/>
</dbReference>
<dbReference type="AlphaFoldDB" id="A0A4R3MPD9"/>
<accession>A0A4R3MPD9</accession>
<dbReference type="NCBIfam" id="TIGR01909">
    <property type="entry name" value="C_GCAxxG_C_C"/>
    <property type="match status" value="1"/>
</dbReference>
<evidence type="ECO:0000313" key="2">
    <source>
        <dbReference type="Proteomes" id="UP000294902"/>
    </source>
</evidence>
<reference evidence="1 2" key="1">
    <citation type="submission" date="2019-03" db="EMBL/GenBank/DDBJ databases">
        <title>Genomic Encyclopedia of Type Strains, Phase IV (KMG-IV): sequencing the most valuable type-strain genomes for metagenomic binning, comparative biology and taxonomic classification.</title>
        <authorList>
            <person name="Goeker M."/>
        </authorList>
    </citation>
    <scope>NUCLEOTIDE SEQUENCE [LARGE SCALE GENOMIC DNA]</scope>
    <source>
        <strain evidence="1 2">DSM 24629</strain>
    </source>
</reference>
<evidence type="ECO:0000313" key="1">
    <source>
        <dbReference type="EMBL" id="TCT17167.1"/>
    </source>
</evidence>
<gene>
    <name evidence="1" type="ORF">EDC18_101465</name>
</gene>
<dbReference type="InterPro" id="IPR010181">
    <property type="entry name" value="CGCAxxGCC_motif"/>
</dbReference>
<keyword evidence="2" id="KW-1185">Reference proteome</keyword>
<dbReference type="EMBL" id="SMAL01000001">
    <property type="protein sequence ID" value="TCT17167.1"/>
    <property type="molecule type" value="Genomic_DNA"/>
</dbReference>